<evidence type="ECO:0000256" key="1">
    <source>
        <dbReference type="ARBA" id="ARBA00004571"/>
    </source>
</evidence>
<proteinExistence type="inferred from homology"/>
<dbReference type="RefSeq" id="WP_200609256.1">
    <property type="nucleotide sequence ID" value="NZ_CP071517.1"/>
</dbReference>
<evidence type="ECO:0000256" key="7">
    <source>
        <dbReference type="ARBA" id="ARBA00023237"/>
    </source>
</evidence>
<dbReference type="PANTHER" id="PTHR35093">
    <property type="entry name" value="OUTER MEMBRANE PROTEIN NMB0088-RELATED"/>
    <property type="match status" value="1"/>
</dbReference>
<dbReference type="SUPFAM" id="SSF56935">
    <property type="entry name" value="Porins"/>
    <property type="match status" value="1"/>
</dbReference>
<evidence type="ECO:0000256" key="5">
    <source>
        <dbReference type="ARBA" id="ARBA00022729"/>
    </source>
</evidence>
<dbReference type="Pfam" id="PF03349">
    <property type="entry name" value="Toluene_X"/>
    <property type="match status" value="1"/>
</dbReference>
<dbReference type="Proteomes" id="UP000663400">
    <property type="component" value="Chromosome"/>
</dbReference>
<dbReference type="EMBL" id="CP071517">
    <property type="protein sequence ID" value="QSX74490.1"/>
    <property type="molecule type" value="Genomic_DNA"/>
</dbReference>
<sequence>MQHVHRFTRLSALALGITGALAIGQVHASAFQIKENSVKAQGRSYAGSGVAKDDASVVSNNPATMAQFKGTTFQADVTVIDLGFEFTGGGYDAIGRPITGGDGGDAGDVIPVPAMSFIHKFESTGIAVGAQVSAPFGLKTEYEAGWVGRYYADKSDLKTVDLTLSAALDIIPDRLSVGAGLVYERADVTLSKAVDFGALLFGQLPPAQRPFAPSFARPQGADGHAEVEGDDTGLGWIVGVNLRPTDKLAIGLSYRSEIDHEIDGNVTWTVPAPVRATLDSRPQTSPLFRNGGAGADLTTPSVTTVSVSYQFTDKFQLLADYSETGWKSLQQINIDFDNPDPNSIEQFRWDDTRFYSIGGEYKFNDAWTFRAGWAFDETPTTFATRTPRLPDEDRTWYSVGASWQATQNLEVSFAYTYLDVSNPQIGLTEGGHTLFGEYDATINLYGVSAKYNF</sequence>
<keyword evidence="10" id="KW-1185">Reference proteome</keyword>
<gene>
    <name evidence="9" type="ORF">HIV01_015105</name>
</gene>
<name>A0ABX7R937_9GAMM</name>
<keyword evidence="7" id="KW-0998">Cell outer membrane</keyword>
<keyword evidence="5 8" id="KW-0732">Signal</keyword>
<keyword evidence="3" id="KW-1134">Transmembrane beta strand</keyword>
<reference evidence="9 10" key="1">
    <citation type="submission" date="2021-02" db="EMBL/GenBank/DDBJ databases">
        <title>Lysobacter arenosi sp. nov., isolated from soil of gangwondo yeongwol, south Korea.</title>
        <authorList>
            <person name="Kim K.R."/>
            <person name="Kim K.H."/>
            <person name="Jeon C.O."/>
        </authorList>
    </citation>
    <scope>NUCLEOTIDE SEQUENCE [LARGE SCALE GENOMIC DNA]</scope>
    <source>
        <strain evidence="9 10">R7</strain>
    </source>
</reference>
<evidence type="ECO:0000256" key="3">
    <source>
        <dbReference type="ARBA" id="ARBA00022452"/>
    </source>
</evidence>
<keyword evidence="4" id="KW-0812">Transmembrane</keyword>
<dbReference type="PANTHER" id="PTHR35093:SF3">
    <property type="entry name" value="LONG-CHAIN FATTY ACID TRANSPORT PROTEIN"/>
    <property type="match status" value="1"/>
</dbReference>
<evidence type="ECO:0000256" key="4">
    <source>
        <dbReference type="ARBA" id="ARBA00022692"/>
    </source>
</evidence>
<feature type="chain" id="PRO_5045934055" evidence="8">
    <location>
        <begin position="29"/>
        <end position="453"/>
    </location>
</feature>
<dbReference type="InterPro" id="IPR005017">
    <property type="entry name" value="OMPP1/FadL/TodX"/>
</dbReference>
<keyword evidence="6" id="KW-0472">Membrane</keyword>
<protein>
    <submittedName>
        <fullName evidence="9">Outer membrane protein transport protein</fullName>
    </submittedName>
</protein>
<evidence type="ECO:0000256" key="8">
    <source>
        <dbReference type="SAM" id="SignalP"/>
    </source>
</evidence>
<evidence type="ECO:0000256" key="2">
    <source>
        <dbReference type="ARBA" id="ARBA00008163"/>
    </source>
</evidence>
<organism evidence="9 10">
    <name type="scientific">Lysobacter arenosi</name>
    <dbReference type="NCBI Taxonomy" id="2795387"/>
    <lineage>
        <taxon>Bacteria</taxon>
        <taxon>Pseudomonadati</taxon>
        <taxon>Pseudomonadota</taxon>
        <taxon>Gammaproteobacteria</taxon>
        <taxon>Lysobacterales</taxon>
        <taxon>Lysobacteraceae</taxon>
        <taxon>Lysobacter</taxon>
    </lineage>
</organism>
<evidence type="ECO:0000256" key="6">
    <source>
        <dbReference type="ARBA" id="ARBA00023136"/>
    </source>
</evidence>
<comment type="similarity">
    <text evidence="2">Belongs to the OmpP1/FadL family.</text>
</comment>
<dbReference type="Gene3D" id="2.40.160.60">
    <property type="entry name" value="Outer membrane protein transport protein (OMPP1/FadL/TodX)"/>
    <property type="match status" value="1"/>
</dbReference>
<evidence type="ECO:0000313" key="10">
    <source>
        <dbReference type="Proteomes" id="UP000663400"/>
    </source>
</evidence>
<feature type="signal peptide" evidence="8">
    <location>
        <begin position="1"/>
        <end position="28"/>
    </location>
</feature>
<accession>A0ABX7R937</accession>
<evidence type="ECO:0000313" key="9">
    <source>
        <dbReference type="EMBL" id="QSX74490.1"/>
    </source>
</evidence>
<comment type="subcellular location">
    <subcellularLocation>
        <location evidence="1">Cell outer membrane</location>
        <topology evidence="1">Multi-pass membrane protein</topology>
    </subcellularLocation>
</comment>